<keyword evidence="3" id="KW-1185">Reference proteome</keyword>
<gene>
    <name evidence="2" type="ORF">KDK95_17130</name>
</gene>
<dbReference type="Proteomes" id="UP000676325">
    <property type="component" value="Unassembled WGS sequence"/>
</dbReference>
<evidence type="ECO:0000313" key="2">
    <source>
        <dbReference type="EMBL" id="MBR7828043.1"/>
    </source>
</evidence>
<dbReference type="EMBL" id="JAGSOH010000047">
    <property type="protein sequence ID" value="MBR7828043.1"/>
    <property type="molecule type" value="Genomic_DNA"/>
</dbReference>
<evidence type="ECO:0000313" key="3">
    <source>
        <dbReference type="Proteomes" id="UP000676325"/>
    </source>
</evidence>
<reference evidence="2" key="1">
    <citation type="submission" date="2021-04" db="EMBL/GenBank/DDBJ databases">
        <title>Genome based classification of Actinospica acidithermotolerans sp. nov., an actinobacterium isolated from an Indonesian hot spring.</title>
        <authorList>
            <person name="Kusuma A.B."/>
            <person name="Putra K.E."/>
            <person name="Nafisah S."/>
            <person name="Loh J."/>
            <person name="Nouioui I."/>
            <person name="Goodfellow M."/>
        </authorList>
    </citation>
    <scope>NUCLEOTIDE SEQUENCE</scope>
    <source>
        <strain evidence="2">MGRD01-02</strain>
    </source>
</reference>
<dbReference type="AlphaFoldDB" id="A0A941IKE8"/>
<protein>
    <submittedName>
        <fullName evidence="2">Hemerythrin domain-containing protein</fullName>
    </submittedName>
</protein>
<organism evidence="2 3">
    <name type="scientific">Actinospica acidithermotolerans</name>
    <dbReference type="NCBI Taxonomy" id="2828514"/>
    <lineage>
        <taxon>Bacteria</taxon>
        <taxon>Bacillati</taxon>
        <taxon>Actinomycetota</taxon>
        <taxon>Actinomycetes</taxon>
        <taxon>Catenulisporales</taxon>
        <taxon>Actinospicaceae</taxon>
        <taxon>Actinospica</taxon>
    </lineage>
</organism>
<dbReference type="RefSeq" id="WP_212519182.1">
    <property type="nucleotide sequence ID" value="NZ_JAGSOH010000047.1"/>
</dbReference>
<dbReference type="PANTHER" id="PTHR35585">
    <property type="entry name" value="HHE DOMAIN PROTEIN (AFU_ORTHOLOGUE AFUA_4G00730)"/>
    <property type="match status" value="1"/>
</dbReference>
<dbReference type="InterPro" id="IPR012312">
    <property type="entry name" value="Hemerythrin-like"/>
</dbReference>
<name>A0A941IKE8_9ACTN</name>
<evidence type="ECO:0000259" key="1">
    <source>
        <dbReference type="Pfam" id="PF01814"/>
    </source>
</evidence>
<dbReference type="Gene3D" id="1.20.120.520">
    <property type="entry name" value="nmb1532 protein domain like"/>
    <property type="match status" value="1"/>
</dbReference>
<feature type="domain" description="Hemerythrin-like" evidence="1">
    <location>
        <begin position="20"/>
        <end position="133"/>
    </location>
</feature>
<accession>A0A941IKE8</accession>
<comment type="caution">
    <text evidence="2">The sequence shown here is derived from an EMBL/GenBank/DDBJ whole genome shotgun (WGS) entry which is preliminary data.</text>
</comment>
<dbReference type="Pfam" id="PF01814">
    <property type="entry name" value="Hemerythrin"/>
    <property type="match status" value="1"/>
</dbReference>
<proteinExistence type="predicted"/>
<sequence length="194" mass="21223">MTQAHQERLQADELPAGSVVSVLLEQHAKIRELFEQTAEARGAARRRAFDELRELLAVHEAGEEIVVRPVTKAAADGKIADERNHEEKEAAKELAELESRDISSRGFAESLAELESDVSDHADAEERDEFPYLLSAVDQDTQMKMGARLLKVQRAAPTHPHPTAAGSPTAQAVLGPFAALLDRARDAFRKPADG</sequence>
<dbReference type="PANTHER" id="PTHR35585:SF1">
    <property type="entry name" value="HHE DOMAIN PROTEIN (AFU_ORTHOLOGUE AFUA_4G00730)"/>
    <property type="match status" value="1"/>
</dbReference>